<accession>L5LKM8</accession>
<dbReference type="EMBL" id="KB110951">
    <property type="protein sequence ID" value="ELK26615.1"/>
    <property type="molecule type" value="Genomic_DNA"/>
</dbReference>
<dbReference type="Proteomes" id="UP000010556">
    <property type="component" value="Unassembled WGS sequence"/>
</dbReference>
<evidence type="ECO:0000313" key="2">
    <source>
        <dbReference type="EMBL" id="ELK26615.1"/>
    </source>
</evidence>
<proteinExistence type="predicted"/>
<evidence type="ECO:0000256" key="1">
    <source>
        <dbReference type="SAM" id="MobiDB-lite"/>
    </source>
</evidence>
<organism evidence="2 3">
    <name type="scientific">Myotis davidii</name>
    <name type="common">David's myotis</name>
    <dbReference type="NCBI Taxonomy" id="225400"/>
    <lineage>
        <taxon>Eukaryota</taxon>
        <taxon>Metazoa</taxon>
        <taxon>Chordata</taxon>
        <taxon>Craniata</taxon>
        <taxon>Vertebrata</taxon>
        <taxon>Euteleostomi</taxon>
        <taxon>Mammalia</taxon>
        <taxon>Eutheria</taxon>
        <taxon>Laurasiatheria</taxon>
        <taxon>Chiroptera</taxon>
        <taxon>Yangochiroptera</taxon>
        <taxon>Vespertilionidae</taxon>
        <taxon>Myotis</taxon>
    </lineage>
</organism>
<name>L5LKM8_MYODS</name>
<reference evidence="3" key="1">
    <citation type="journal article" date="2013" name="Science">
        <title>Comparative analysis of bat genomes provides insight into the evolution of flight and immunity.</title>
        <authorList>
            <person name="Zhang G."/>
            <person name="Cowled C."/>
            <person name="Shi Z."/>
            <person name="Huang Z."/>
            <person name="Bishop-Lilly K.A."/>
            <person name="Fang X."/>
            <person name="Wynne J.W."/>
            <person name="Xiong Z."/>
            <person name="Baker M.L."/>
            <person name="Zhao W."/>
            <person name="Tachedjian M."/>
            <person name="Zhu Y."/>
            <person name="Zhou P."/>
            <person name="Jiang X."/>
            <person name="Ng J."/>
            <person name="Yang L."/>
            <person name="Wu L."/>
            <person name="Xiao J."/>
            <person name="Feng Y."/>
            <person name="Chen Y."/>
            <person name="Sun X."/>
            <person name="Zhang Y."/>
            <person name="Marsh G.A."/>
            <person name="Crameri G."/>
            <person name="Broder C.C."/>
            <person name="Frey K.G."/>
            <person name="Wang L.F."/>
            <person name="Wang J."/>
        </authorList>
    </citation>
    <scope>NUCLEOTIDE SEQUENCE [LARGE SCALE GENOMIC DNA]</scope>
</reference>
<keyword evidence="3" id="KW-1185">Reference proteome</keyword>
<dbReference type="AlphaFoldDB" id="L5LKM8"/>
<sequence length="103" mass="10901">MGTSSAQKVAGLLSRWGSRQPAPRTETAQNQAELGKMAEPPGGKDLTSDRSPASCPFLLILPPPFSAPSPCFSKPGFSSFLIFLLKTHPQLGSSFPSKGVESR</sequence>
<evidence type="ECO:0000313" key="3">
    <source>
        <dbReference type="Proteomes" id="UP000010556"/>
    </source>
</evidence>
<feature type="region of interest" description="Disordered" evidence="1">
    <location>
        <begin position="1"/>
        <end position="50"/>
    </location>
</feature>
<gene>
    <name evidence="2" type="ORF">MDA_GLEAN10019339</name>
</gene>
<protein>
    <submittedName>
        <fullName evidence="2">Uncharacterized protein</fullName>
    </submittedName>
</protein>